<reference evidence="2" key="1">
    <citation type="journal article" date="2020" name="Stud. Mycol.">
        <title>101 Dothideomycetes genomes: a test case for predicting lifestyles and emergence of pathogens.</title>
        <authorList>
            <person name="Haridas S."/>
            <person name="Albert R."/>
            <person name="Binder M."/>
            <person name="Bloem J."/>
            <person name="Labutti K."/>
            <person name="Salamov A."/>
            <person name="Andreopoulos B."/>
            <person name="Baker S."/>
            <person name="Barry K."/>
            <person name="Bills G."/>
            <person name="Bluhm B."/>
            <person name="Cannon C."/>
            <person name="Castanera R."/>
            <person name="Culley D."/>
            <person name="Daum C."/>
            <person name="Ezra D."/>
            <person name="Gonzalez J."/>
            <person name="Henrissat B."/>
            <person name="Kuo A."/>
            <person name="Liang C."/>
            <person name="Lipzen A."/>
            <person name="Lutzoni F."/>
            <person name="Magnuson J."/>
            <person name="Mondo S."/>
            <person name="Nolan M."/>
            <person name="Ohm R."/>
            <person name="Pangilinan J."/>
            <person name="Park H.-J."/>
            <person name="Ramirez L."/>
            <person name="Alfaro M."/>
            <person name="Sun H."/>
            <person name="Tritt A."/>
            <person name="Yoshinaga Y."/>
            <person name="Zwiers L.-H."/>
            <person name="Turgeon B."/>
            <person name="Goodwin S."/>
            <person name="Spatafora J."/>
            <person name="Crous P."/>
            <person name="Grigoriev I."/>
        </authorList>
    </citation>
    <scope>NUCLEOTIDE SEQUENCE</scope>
    <source>
        <strain evidence="2">CBS 125425</strain>
    </source>
</reference>
<sequence>MPKPQDTKDVYQYTALGRREIRVVLLHPWDSIDGIRCEMTHVSLGDNPKYEALSYTWGSATNKAFIKVGSTWLSVTQNLFNALHALSPPSSHRIIWIDAMCINQNDPTERDHQVAFMKDIYTRASRVIVWLGSAADNSDAVMDYIGTIIPEPNLTEHKSWESVSALLSRPWFSRVWIQQE</sequence>
<evidence type="ECO:0000259" key="1">
    <source>
        <dbReference type="Pfam" id="PF06985"/>
    </source>
</evidence>
<dbReference type="Proteomes" id="UP000799444">
    <property type="component" value="Unassembled WGS sequence"/>
</dbReference>
<dbReference type="InterPro" id="IPR052895">
    <property type="entry name" value="HetReg/Transcr_Mod"/>
</dbReference>
<proteinExistence type="predicted"/>
<dbReference type="InterPro" id="IPR010730">
    <property type="entry name" value="HET"/>
</dbReference>
<protein>
    <submittedName>
        <fullName evidence="2">HET-domain-containing protein</fullName>
    </submittedName>
</protein>
<dbReference type="PANTHER" id="PTHR24148:SF64">
    <property type="entry name" value="HETEROKARYON INCOMPATIBILITY DOMAIN-CONTAINING PROTEIN"/>
    <property type="match status" value="1"/>
</dbReference>
<evidence type="ECO:0000313" key="2">
    <source>
        <dbReference type="EMBL" id="KAF2730318.1"/>
    </source>
</evidence>
<evidence type="ECO:0000313" key="3">
    <source>
        <dbReference type="Proteomes" id="UP000799444"/>
    </source>
</evidence>
<dbReference type="AlphaFoldDB" id="A0A9P4UYV5"/>
<name>A0A9P4UYV5_9PLEO</name>
<dbReference type="Pfam" id="PF06985">
    <property type="entry name" value="HET"/>
    <property type="match status" value="1"/>
</dbReference>
<gene>
    <name evidence="2" type="ORF">EJ04DRAFT_586430</name>
</gene>
<dbReference type="OrthoDB" id="4850726at2759"/>
<dbReference type="EMBL" id="ML996220">
    <property type="protein sequence ID" value="KAF2730318.1"/>
    <property type="molecule type" value="Genomic_DNA"/>
</dbReference>
<accession>A0A9P4UYV5</accession>
<comment type="caution">
    <text evidence="2">The sequence shown here is derived from an EMBL/GenBank/DDBJ whole genome shotgun (WGS) entry which is preliminary data.</text>
</comment>
<keyword evidence="3" id="KW-1185">Reference proteome</keyword>
<feature type="domain" description="Heterokaryon incompatibility" evidence="1">
    <location>
        <begin position="50"/>
        <end position="180"/>
    </location>
</feature>
<feature type="non-terminal residue" evidence="2">
    <location>
        <position position="180"/>
    </location>
</feature>
<dbReference type="PANTHER" id="PTHR24148">
    <property type="entry name" value="ANKYRIN REPEAT DOMAIN-CONTAINING PROTEIN 39 HOMOLOG-RELATED"/>
    <property type="match status" value="1"/>
</dbReference>
<organism evidence="2 3">
    <name type="scientific">Polyplosphaeria fusca</name>
    <dbReference type="NCBI Taxonomy" id="682080"/>
    <lineage>
        <taxon>Eukaryota</taxon>
        <taxon>Fungi</taxon>
        <taxon>Dikarya</taxon>
        <taxon>Ascomycota</taxon>
        <taxon>Pezizomycotina</taxon>
        <taxon>Dothideomycetes</taxon>
        <taxon>Pleosporomycetidae</taxon>
        <taxon>Pleosporales</taxon>
        <taxon>Tetraplosphaeriaceae</taxon>
        <taxon>Polyplosphaeria</taxon>
    </lineage>
</organism>